<reference evidence="2" key="1">
    <citation type="journal article" date="2020" name="BMC Genomics">
        <title>Correction to: Identification and distribution of gene clusters required for synthesis of sphingolipid metabolism inhibitors in diverse species of the filamentous fungus Fusarium.</title>
        <authorList>
            <person name="Kim H.S."/>
            <person name="Lohmar J.M."/>
            <person name="Busman M."/>
            <person name="Brown D.W."/>
            <person name="Naumann T.A."/>
            <person name="Divon H.H."/>
            <person name="Lysoe E."/>
            <person name="Uhlig S."/>
            <person name="Proctor R.H."/>
        </authorList>
    </citation>
    <scope>NUCLEOTIDE SEQUENCE</scope>
    <source>
        <strain evidence="2">NRRL 22465</strain>
    </source>
</reference>
<evidence type="ECO:0000313" key="3">
    <source>
        <dbReference type="Proteomes" id="UP000635477"/>
    </source>
</evidence>
<dbReference type="Proteomes" id="UP000635477">
    <property type="component" value="Unassembled WGS sequence"/>
</dbReference>
<gene>
    <name evidence="2" type="ORF">FZEAL_1535</name>
</gene>
<name>A0A8H4USV4_9HYPO</name>
<keyword evidence="3" id="KW-1185">Reference proteome</keyword>
<protein>
    <submittedName>
        <fullName evidence="2">Uncharacterized protein</fullName>
    </submittedName>
</protein>
<sequence>MSTDYERIENETTFVGVGHVKITPIGRVSLNWYSENQGLSHNTEFLVYNEVPFDVVLGSDWILRQMGAFHEPVLPLRHVLTKDDYVNLEKIQKESNASSKEIIKLQKEQDMAGRERKKREKVESRLQSPAPTTARQLDIFIRIEVNGKGDSNPTERY</sequence>
<evidence type="ECO:0000313" key="2">
    <source>
        <dbReference type="EMBL" id="KAF4982965.1"/>
    </source>
</evidence>
<dbReference type="OrthoDB" id="5426765at2759"/>
<proteinExistence type="predicted"/>
<dbReference type="AlphaFoldDB" id="A0A8H4USV4"/>
<comment type="caution">
    <text evidence="2">The sequence shown here is derived from an EMBL/GenBank/DDBJ whole genome shotgun (WGS) entry which is preliminary data.</text>
</comment>
<accession>A0A8H4USV4</accession>
<evidence type="ECO:0000256" key="1">
    <source>
        <dbReference type="SAM" id="MobiDB-lite"/>
    </source>
</evidence>
<feature type="compositionally biased region" description="Basic and acidic residues" evidence="1">
    <location>
        <begin position="101"/>
        <end position="124"/>
    </location>
</feature>
<reference evidence="2" key="2">
    <citation type="submission" date="2020-05" db="EMBL/GenBank/DDBJ databases">
        <authorList>
            <person name="Kim H.-S."/>
            <person name="Proctor R.H."/>
            <person name="Brown D.W."/>
        </authorList>
    </citation>
    <scope>NUCLEOTIDE SEQUENCE</scope>
    <source>
        <strain evidence="2">NRRL 22465</strain>
    </source>
</reference>
<dbReference type="EMBL" id="JABEYC010000091">
    <property type="protein sequence ID" value="KAF4982965.1"/>
    <property type="molecule type" value="Genomic_DNA"/>
</dbReference>
<feature type="region of interest" description="Disordered" evidence="1">
    <location>
        <begin position="95"/>
        <end position="133"/>
    </location>
</feature>
<organism evidence="2 3">
    <name type="scientific">Fusarium zealandicum</name>
    <dbReference type="NCBI Taxonomy" id="1053134"/>
    <lineage>
        <taxon>Eukaryota</taxon>
        <taxon>Fungi</taxon>
        <taxon>Dikarya</taxon>
        <taxon>Ascomycota</taxon>
        <taxon>Pezizomycotina</taxon>
        <taxon>Sordariomycetes</taxon>
        <taxon>Hypocreomycetidae</taxon>
        <taxon>Hypocreales</taxon>
        <taxon>Nectriaceae</taxon>
        <taxon>Fusarium</taxon>
        <taxon>Fusarium staphyleae species complex</taxon>
    </lineage>
</organism>